<comment type="catalytic activity">
    <reaction evidence="15">
        <text>an adenylyl-uridine-RNA = a 3'-end 2',3'-cyclophospho-AMP-RNA + a 5'-end dephospho-uridine-RNA</text>
        <dbReference type="Rhea" id="RHEA:81383"/>
        <dbReference type="Rhea" id="RHEA-COMP:17356"/>
        <dbReference type="Rhea" id="RHEA-COMP:19675"/>
        <dbReference type="Rhea" id="RHEA-COMP:19676"/>
        <dbReference type="ChEBI" id="CHEBI:173224"/>
        <dbReference type="ChEBI" id="CHEBI:231879"/>
        <dbReference type="ChEBI" id="CHEBI:231881"/>
    </reaction>
    <physiologicalReaction direction="left-to-right" evidence="15">
        <dbReference type="Rhea" id="RHEA:81384"/>
    </physiologicalReaction>
</comment>
<dbReference type="CDD" id="cd01061">
    <property type="entry name" value="RNase_T2_euk"/>
    <property type="match status" value="1"/>
</dbReference>
<keyword evidence="10" id="KW-1015">Disulfide bond</keyword>
<dbReference type="GO" id="GO:0033897">
    <property type="term" value="F:ribonuclease T2 activity"/>
    <property type="evidence" value="ECO:0007669"/>
    <property type="project" value="InterPro"/>
</dbReference>
<keyword evidence="5" id="KW-0964">Secreted</keyword>
<dbReference type="InterPro" id="IPR001568">
    <property type="entry name" value="RNase_T2-like"/>
</dbReference>
<keyword evidence="7" id="KW-0255">Endonuclease</keyword>
<comment type="subcellular location">
    <subcellularLocation>
        <location evidence="1">Endoplasmic reticulum lumen</location>
    </subcellularLocation>
    <subcellularLocation>
        <location evidence="2">Lysosome</location>
    </subcellularLocation>
    <subcellularLocation>
        <location evidence="3">Secreted</location>
    </subcellularLocation>
</comment>
<dbReference type="Proteomes" id="UP000691718">
    <property type="component" value="Unassembled WGS sequence"/>
</dbReference>
<evidence type="ECO:0000256" key="16">
    <source>
        <dbReference type="PIRSR" id="PIRSR633697-1"/>
    </source>
</evidence>
<evidence type="ECO:0000256" key="14">
    <source>
        <dbReference type="ARBA" id="ARBA00051280"/>
    </source>
</evidence>
<dbReference type="EMBL" id="CAJQZP010000795">
    <property type="protein sequence ID" value="CAG4985599.1"/>
    <property type="molecule type" value="Genomic_DNA"/>
</dbReference>
<dbReference type="PANTHER" id="PTHR11240">
    <property type="entry name" value="RIBONUCLEASE T2"/>
    <property type="match status" value="1"/>
</dbReference>
<dbReference type="GO" id="GO:0016787">
    <property type="term" value="F:hydrolase activity"/>
    <property type="evidence" value="ECO:0007669"/>
    <property type="project" value="UniProtKB-KW"/>
</dbReference>
<evidence type="ECO:0000256" key="12">
    <source>
        <dbReference type="ARBA" id="ARBA00023228"/>
    </source>
</evidence>
<dbReference type="GO" id="GO:0005576">
    <property type="term" value="C:extracellular region"/>
    <property type="evidence" value="ECO:0007669"/>
    <property type="project" value="UniProtKB-SubCell"/>
</dbReference>
<keyword evidence="13" id="KW-0456">Lyase</keyword>
<keyword evidence="9" id="KW-0256">Endoplasmic reticulum</keyword>
<keyword evidence="11" id="KW-0325">Glycoprotein</keyword>
<organism evidence="17 18">
    <name type="scientific">Parnassius apollo</name>
    <name type="common">Apollo butterfly</name>
    <name type="synonym">Papilio apollo</name>
    <dbReference type="NCBI Taxonomy" id="110799"/>
    <lineage>
        <taxon>Eukaryota</taxon>
        <taxon>Metazoa</taxon>
        <taxon>Ecdysozoa</taxon>
        <taxon>Arthropoda</taxon>
        <taxon>Hexapoda</taxon>
        <taxon>Insecta</taxon>
        <taxon>Pterygota</taxon>
        <taxon>Neoptera</taxon>
        <taxon>Endopterygota</taxon>
        <taxon>Lepidoptera</taxon>
        <taxon>Glossata</taxon>
        <taxon>Ditrysia</taxon>
        <taxon>Papilionoidea</taxon>
        <taxon>Papilionidae</taxon>
        <taxon>Parnassiinae</taxon>
        <taxon>Parnassini</taxon>
        <taxon>Parnassius</taxon>
        <taxon>Parnassius</taxon>
    </lineage>
</organism>
<comment type="catalytic activity">
    <reaction evidence="14">
        <text>a guanylyl-uridine-RNA = a 3'-end 2',3'-cyclophospho-GMP-RNA + a 5'-end dephospho-uridine-RNA</text>
        <dbReference type="Rhea" id="RHEA:81323"/>
        <dbReference type="Rhea" id="RHEA-COMP:17356"/>
        <dbReference type="Rhea" id="RHEA-COMP:19658"/>
        <dbReference type="Rhea" id="RHEA-COMP:19659"/>
        <dbReference type="ChEBI" id="CHEBI:173224"/>
        <dbReference type="ChEBI" id="CHEBI:231849"/>
        <dbReference type="ChEBI" id="CHEBI:231850"/>
    </reaction>
</comment>
<reference evidence="17" key="1">
    <citation type="submission" date="2021-04" db="EMBL/GenBank/DDBJ databases">
        <authorList>
            <person name="Tunstrom K."/>
        </authorList>
    </citation>
    <scope>NUCLEOTIDE SEQUENCE</scope>
</reference>
<keyword evidence="6" id="KW-0540">Nuclease</keyword>
<dbReference type="OrthoDB" id="435754at2759"/>
<dbReference type="InterPro" id="IPR033697">
    <property type="entry name" value="Ribonuclease_T2_eukaryotic"/>
</dbReference>
<evidence type="ECO:0000256" key="15">
    <source>
        <dbReference type="ARBA" id="ARBA00052670"/>
    </source>
</evidence>
<dbReference type="GO" id="GO:0003723">
    <property type="term" value="F:RNA binding"/>
    <property type="evidence" value="ECO:0007669"/>
    <property type="project" value="InterPro"/>
</dbReference>
<evidence type="ECO:0000256" key="1">
    <source>
        <dbReference type="ARBA" id="ARBA00004319"/>
    </source>
</evidence>
<proteinExistence type="inferred from homology"/>
<evidence type="ECO:0000256" key="4">
    <source>
        <dbReference type="ARBA" id="ARBA00007469"/>
    </source>
</evidence>
<evidence type="ECO:0000256" key="9">
    <source>
        <dbReference type="ARBA" id="ARBA00022824"/>
    </source>
</evidence>
<evidence type="ECO:0000256" key="11">
    <source>
        <dbReference type="ARBA" id="ARBA00023180"/>
    </source>
</evidence>
<evidence type="ECO:0000313" key="17">
    <source>
        <dbReference type="EMBL" id="CAG4985599.1"/>
    </source>
</evidence>
<evidence type="ECO:0000313" key="18">
    <source>
        <dbReference type="Proteomes" id="UP000691718"/>
    </source>
</evidence>
<dbReference type="FunFam" id="3.90.730.10:FF:000001">
    <property type="entry name" value="Ribonuclease T2"/>
    <property type="match status" value="1"/>
</dbReference>
<protein>
    <submittedName>
        <fullName evidence="17">(apollo) hypothetical protein</fullName>
    </submittedName>
</protein>
<evidence type="ECO:0000256" key="10">
    <source>
        <dbReference type="ARBA" id="ARBA00023157"/>
    </source>
</evidence>
<comment type="similarity">
    <text evidence="4">Belongs to the RNase T2 family.</text>
</comment>
<evidence type="ECO:0000256" key="13">
    <source>
        <dbReference type="ARBA" id="ARBA00023239"/>
    </source>
</evidence>
<keyword evidence="18" id="KW-1185">Reference proteome</keyword>
<dbReference type="PANTHER" id="PTHR11240:SF22">
    <property type="entry name" value="RIBONUCLEASE T2"/>
    <property type="match status" value="1"/>
</dbReference>
<dbReference type="AlphaFoldDB" id="A0A8S3WWN4"/>
<dbReference type="GO" id="GO:0005788">
    <property type="term" value="C:endoplasmic reticulum lumen"/>
    <property type="evidence" value="ECO:0007669"/>
    <property type="project" value="UniProtKB-SubCell"/>
</dbReference>
<evidence type="ECO:0000256" key="7">
    <source>
        <dbReference type="ARBA" id="ARBA00022759"/>
    </source>
</evidence>
<dbReference type="GO" id="GO:0005764">
    <property type="term" value="C:lysosome"/>
    <property type="evidence" value="ECO:0007669"/>
    <property type="project" value="UniProtKB-SubCell"/>
</dbReference>
<sequence length="312" mass="36112">MAKENRGGDQKAFQFASRKEAIQNFIKKLKPLETHHCREENMKNSLFYALFLPYIWINGVQLKDVGQMTAPPWDILIFTQSWPATVCKEWKEHDNTHTCNMPINQGSWTIHGIWPTKIGTMGPFFCNRTWLFDPEEVRPIEKTLEQLWTNVESGTSTYALWAHEWNKHGTCAAILEPLNSQIKYFGMGLNWVRKFMMHDILMKASIIPSDDHEYSVLDIHNAIKDSLGVNPVIECRNEHGKSYIGEIRICFSTTLELENCDGILGLESTTIGRESVLTNCKTTQGVIYLPYPSNKLYVQLYKLVMWLQWLTF</sequence>
<keyword evidence="8" id="KW-0378">Hydrolase</keyword>
<feature type="active site" evidence="16">
    <location>
        <position position="164"/>
    </location>
</feature>
<feature type="active site" evidence="16">
    <location>
        <position position="111"/>
    </location>
</feature>
<feature type="active site" evidence="16">
    <location>
        <position position="168"/>
    </location>
</feature>
<accession>A0A8S3WWN4</accession>
<evidence type="ECO:0000256" key="2">
    <source>
        <dbReference type="ARBA" id="ARBA00004371"/>
    </source>
</evidence>
<dbReference type="Pfam" id="PF00445">
    <property type="entry name" value="Ribonuclease_T2"/>
    <property type="match status" value="1"/>
</dbReference>
<gene>
    <name evidence="17" type="ORF">PAPOLLO_LOCUS11067</name>
</gene>
<dbReference type="GO" id="GO:0006401">
    <property type="term" value="P:RNA catabolic process"/>
    <property type="evidence" value="ECO:0007669"/>
    <property type="project" value="UniProtKB-ARBA"/>
</dbReference>
<dbReference type="InterPro" id="IPR033130">
    <property type="entry name" value="RNase_T2_His_AS_2"/>
</dbReference>
<evidence type="ECO:0000256" key="8">
    <source>
        <dbReference type="ARBA" id="ARBA00022801"/>
    </source>
</evidence>
<evidence type="ECO:0000256" key="6">
    <source>
        <dbReference type="ARBA" id="ARBA00022722"/>
    </source>
</evidence>
<evidence type="ECO:0000256" key="3">
    <source>
        <dbReference type="ARBA" id="ARBA00004613"/>
    </source>
</evidence>
<keyword evidence="12" id="KW-0458">Lysosome</keyword>
<dbReference type="PROSITE" id="PS00531">
    <property type="entry name" value="RNASE_T2_2"/>
    <property type="match status" value="1"/>
</dbReference>
<evidence type="ECO:0000256" key="5">
    <source>
        <dbReference type="ARBA" id="ARBA00022525"/>
    </source>
</evidence>
<name>A0A8S3WWN4_PARAO</name>
<comment type="caution">
    <text evidence="17">The sequence shown here is derived from an EMBL/GenBank/DDBJ whole genome shotgun (WGS) entry which is preliminary data.</text>
</comment>